<feature type="compositionally biased region" description="Acidic residues" evidence="4">
    <location>
        <begin position="1"/>
        <end position="13"/>
    </location>
</feature>
<gene>
    <name evidence="6" type="ORF">Col01nite_22080</name>
</gene>
<keyword evidence="7" id="KW-1185">Reference proteome</keyword>
<comment type="caution">
    <text evidence="6">The sequence shown here is derived from an EMBL/GenBank/DDBJ whole genome shotgun (WGS) entry which is preliminary data.</text>
</comment>
<dbReference type="InterPro" id="IPR002818">
    <property type="entry name" value="DJ-1/PfpI"/>
</dbReference>
<evidence type="ECO:0000256" key="1">
    <source>
        <dbReference type="ARBA" id="ARBA00023015"/>
    </source>
</evidence>
<dbReference type="PANTHER" id="PTHR43130:SF3">
    <property type="entry name" value="HTH-TYPE TRANSCRIPTIONAL REGULATOR RV1931C"/>
    <property type="match status" value="1"/>
</dbReference>
<accession>A0ABQ4DBF0</accession>
<evidence type="ECO:0000313" key="6">
    <source>
        <dbReference type="EMBL" id="GIG33049.1"/>
    </source>
</evidence>
<feature type="region of interest" description="Disordered" evidence="4">
    <location>
        <begin position="1"/>
        <end position="37"/>
    </location>
</feature>
<dbReference type="InterPro" id="IPR018060">
    <property type="entry name" value="HTH_AraC"/>
</dbReference>
<name>A0ABQ4DBF0_9CELL</name>
<dbReference type="Pfam" id="PF01965">
    <property type="entry name" value="DJ-1_PfpI"/>
    <property type="match status" value="1"/>
</dbReference>
<dbReference type="PROSITE" id="PS00041">
    <property type="entry name" value="HTH_ARAC_FAMILY_1"/>
    <property type="match status" value="1"/>
</dbReference>
<dbReference type="SMART" id="SM00342">
    <property type="entry name" value="HTH_ARAC"/>
    <property type="match status" value="1"/>
</dbReference>
<evidence type="ECO:0000256" key="4">
    <source>
        <dbReference type="SAM" id="MobiDB-lite"/>
    </source>
</evidence>
<dbReference type="Pfam" id="PF12833">
    <property type="entry name" value="HTH_18"/>
    <property type="match status" value="1"/>
</dbReference>
<feature type="compositionally biased region" description="Basic and acidic residues" evidence="4">
    <location>
        <begin position="14"/>
        <end position="28"/>
    </location>
</feature>
<dbReference type="SUPFAM" id="SSF46689">
    <property type="entry name" value="Homeodomain-like"/>
    <property type="match status" value="2"/>
</dbReference>
<keyword evidence="1" id="KW-0805">Transcription regulation</keyword>
<dbReference type="EMBL" id="BONN01000005">
    <property type="protein sequence ID" value="GIG33049.1"/>
    <property type="molecule type" value="Genomic_DNA"/>
</dbReference>
<keyword evidence="3" id="KW-0804">Transcription</keyword>
<proteinExistence type="predicted"/>
<dbReference type="PROSITE" id="PS01124">
    <property type="entry name" value="HTH_ARAC_FAMILY_2"/>
    <property type="match status" value="1"/>
</dbReference>
<dbReference type="Gene3D" id="3.40.50.880">
    <property type="match status" value="1"/>
</dbReference>
<dbReference type="InterPro" id="IPR029062">
    <property type="entry name" value="Class_I_gatase-like"/>
</dbReference>
<dbReference type="InterPro" id="IPR018062">
    <property type="entry name" value="HTH_AraC-typ_CS"/>
</dbReference>
<dbReference type="CDD" id="cd03137">
    <property type="entry name" value="GATase1_AraC_1"/>
    <property type="match status" value="1"/>
</dbReference>
<evidence type="ECO:0000259" key="5">
    <source>
        <dbReference type="PROSITE" id="PS01124"/>
    </source>
</evidence>
<sequence length="385" mass="40885">MAEAVAADDEGERDQDGQQREEEQDERKKSHGRKSAGAGYPSLVAGVPISVEILPTAWECGSVLRSVAAVVLPGTSPFELGVACEVFGIDRSDTGGPSFDFRVCGPDPGVPVPTKTGFSLVVEHGLDATTDVDLVVVPAYGSLPVPVPAAVLDALRAAHARGAWVLSICSGAFALGEAGLLDGRRCTTHWMHADDLARRHPAAVVDPDVLFVEAGTVITSAGTAAGIDACLHLVRRELGAAAATAVARRMIVPPQRDGGQAQYVDTPLPPRADTLAPLLAWMLEHLEEDLSVPALAARALLSERTFARRFRAETGATPAAWVARQRVARAQELLERTDAGVEEIARRCGLRTAAHLREHFARTLRTSPQAYRRRFACVDGAAPTP</sequence>
<keyword evidence="2" id="KW-0238">DNA-binding</keyword>
<organism evidence="6 7">
    <name type="scientific">Cellulomonas oligotrophica</name>
    <dbReference type="NCBI Taxonomy" id="931536"/>
    <lineage>
        <taxon>Bacteria</taxon>
        <taxon>Bacillati</taxon>
        <taxon>Actinomycetota</taxon>
        <taxon>Actinomycetes</taxon>
        <taxon>Micrococcales</taxon>
        <taxon>Cellulomonadaceae</taxon>
        <taxon>Cellulomonas</taxon>
    </lineage>
</organism>
<evidence type="ECO:0000256" key="2">
    <source>
        <dbReference type="ARBA" id="ARBA00023125"/>
    </source>
</evidence>
<feature type="domain" description="HTH araC/xylS-type" evidence="5">
    <location>
        <begin position="276"/>
        <end position="374"/>
    </location>
</feature>
<dbReference type="Gene3D" id="1.10.10.60">
    <property type="entry name" value="Homeodomain-like"/>
    <property type="match status" value="1"/>
</dbReference>
<dbReference type="InterPro" id="IPR009057">
    <property type="entry name" value="Homeodomain-like_sf"/>
</dbReference>
<evidence type="ECO:0000313" key="7">
    <source>
        <dbReference type="Proteomes" id="UP000618382"/>
    </source>
</evidence>
<evidence type="ECO:0000256" key="3">
    <source>
        <dbReference type="ARBA" id="ARBA00023163"/>
    </source>
</evidence>
<dbReference type="SUPFAM" id="SSF52317">
    <property type="entry name" value="Class I glutamine amidotransferase-like"/>
    <property type="match status" value="1"/>
</dbReference>
<dbReference type="Proteomes" id="UP000618382">
    <property type="component" value="Unassembled WGS sequence"/>
</dbReference>
<dbReference type="PANTHER" id="PTHR43130">
    <property type="entry name" value="ARAC-FAMILY TRANSCRIPTIONAL REGULATOR"/>
    <property type="match status" value="1"/>
</dbReference>
<dbReference type="InterPro" id="IPR052158">
    <property type="entry name" value="INH-QAR"/>
</dbReference>
<reference evidence="6 7" key="1">
    <citation type="submission" date="2021-01" db="EMBL/GenBank/DDBJ databases">
        <title>Whole genome shotgun sequence of Cellulomonas oligotrophica NBRC 109435.</title>
        <authorList>
            <person name="Komaki H."/>
            <person name="Tamura T."/>
        </authorList>
    </citation>
    <scope>NUCLEOTIDE SEQUENCE [LARGE SCALE GENOMIC DNA]</scope>
    <source>
        <strain evidence="6 7">NBRC 109435</strain>
    </source>
</reference>
<protein>
    <submittedName>
        <fullName evidence="6">Transcription regulator, AraC family protein</fullName>
    </submittedName>
</protein>